<feature type="domain" description="TLC" evidence="7">
    <location>
        <begin position="20"/>
        <end position="211"/>
    </location>
</feature>
<evidence type="ECO:0000256" key="2">
    <source>
        <dbReference type="ARBA" id="ARBA00022692"/>
    </source>
</evidence>
<dbReference type="GO" id="GO:0055091">
    <property type="term" value="P:phospholipid homeostasis"/>
    <property type="evidence" value="ECO:0007669"/>
    <property type="project" value="TreeGrafter"/>
</dbReference>
<evidence type="ECO:0000259" key="7">
    <source>
        <dbReference type="PROSITE" id="PS50922"/>
    </source>
</evidence>
<comment type="subcellular location">
    <subcellularLocation>
        <location evidence="1">Membrane</location>
        <topology evidence="1">Multi-pass membrane protein</topology>
    </subcellularLocation>
</comment>
<dbReference type="GO" id="GO:0071709">
    <property type="term" value="P:membrane assembly"/>
    <property type="evidence" value="ECO:0007669"/>
    <property type="project" value="TreeGrafter"/>
</dbReference>
<evidence type="ECO:0000313" key="8">
    <source>
        <dbReference type="EMBL" id="TKR87728.1"/>
    </source>
</evidence>
<evidence type="ECO:0000256" key="3">
    <source>
        <dbReference type="ARBA" id="ARBA00022989"/>
    </source>
</evidence>
<feature type="transmembrane region" description="Helical" evidence="6">
    <location>
        <begin position="187"/>
        <end position="208"/>
    </location>
</feature>
<proteinExistence type="predicted"/>
<dbReference type="GO" id="GO:0007009">
    <property type="term" value="P:plasma membrane organization"/>
    <property type="evidence" value="ECO:0007669"/>
    <property type="project" value="TreeGrafter"/>
</dbReference>
<dbReference type="EMBL" id="AZBU02000003">
    <property type="protein sequence ID" value="TKR87728.1"/>
    <property type="molecule type" value="Genomic_DNA"/>
</dbReference>
<keyword evidence="3 6" id="KW-1133">Transmembrane helix</keyword>
<dbReference type="InterPro" id="IPR050846">
    <property type="entry name" value="TLCD"/>
</dbReference>
<feature type="transmembrane region" description="Helical" evidence="6">
    <location>
        <begin position="156"/>
        <end position="175"/>
    </location>
</feature>
<dbReference type="GO" id="GO:0005886">
    <property type="term" value="C:plasma membrane"/>
    <property type="evidence" value="ECO:0007669"/>
    <property type="project" value="TreeGrafter"/>
</dbReference>
<keyword evidence="4 5" id="KW-0472">Membrane</keyword>
<sequence>MFQLLGFVVRRYTWNKVQGFRQYRLKNLTVCLVHSSITGCWALSMLLLYPDIMFYHTMHWYQSFAIHLPMISIGYFCYDLTDMLRHEISRWTVELGLHHVASIFVFTSAVLAQKFLPYAHWALLMEINSIFLHLRSIMQLSGEYQTKPKKFMFTKIVNIITFVLCRFAVQVWLIQWCWHHRHLMHSFFVAIGFVVGCFFFVINTILFYRVLASDGLLGEWAKKQTLQIGRDAIQENNDLIGTDSTVSTAEPMSVVKN</sequence>
<organism evidence="8 9">
    <name type="scientific">Steinernema carpocapsae</name>
    <name type="common">Entomopathogenic nematode</name>
    <dbReference type="NCBI Taxonomy" id="34508"/>
    <lineage>
        <taxon>Eukaryota</taxon>
        <taxon>Metazoa</taxon>
        <taxon>Ecdysozoa</taxon>
        <taxon>Nematoda</taxon>
        <taxon>Chromadorea</taxon>
        <taxon>Rhabditida</taxon>
        <taxon>Tylenchina</taxon>
        <taxon>Panagrolaimomorpha</taxon>
        <taxon>Strongyloidoidea</taxon>
        <taxon>Steinernematidae</taxon>
        <taxon>Steinernema</taxon>
    </lineage>
</organism>
<evidence type="ECO:0000256" key="4">
    <source>
        <dbReference type="ARBA" id="ARBA00023136"/>
    </source>
</evidence>
<dbReference type="OrthoDB" id="10266980at2759"/>
<feature type="transmembrane region" description="Helical" evidence="6">
    <location>
        <begin position="60"/>
        <end position="81"/>
    </location>
</feature>
<gene>
    <name evidence="8" type="ORF">L596_012081</name>
</gene>
<dbReference type="PANTHER" id="PTHR13439">
    <property type="entry name" value="CT120 PROTEIN"/>
    <property type="match status" value="1"/>
</dbReference>
<evidence type="ECO:0000256" key="5">
    <source>
        <dbReference type="PROSITE-ProRule" id="PRU00205"/>
    </source>
</evidence>
<feature type="transmembrane region" description="Helical" evidence="6">
    <location>
        <begin position="93"/>
        <end position="112"/>
    </location>
</feature>
<evidence type="ECO:0000256" key="6">
    <source>
        <dbReference type="SAM" id="Phobius"/>
    </source>
</evidence>
<evidence type="ECO:0000313" key="9">
    <source>
        <dbReference type="Proteomes" id="UP000298663"/>
    </source>
</evidence>
<keyword evidence="9" id="KW-1185">Reference proteome</keyword>
<dbReference type="PROSITE" id="PS50922">
    <property type="entry name" value="TLC"/>
    <property type="match status" value="1"/>
</dbReference>
<accession>A0A4U5NW20</accession>
<evidence type="ECO:0000256" key="1">
    <source>
        <dbReference type="ARBA" id="ARBA00004141"/>
    </source>
</evidence>
<dbReference type="GO" id="GO:0097035">
    <property type="term" value="P:regulation of membrane lipid distribution"/>
    <property type="evidence" value="ECO:0007669"/>
    <property type="project" value="TreeGrafter"/>
</dbReference>
<dbReference type="SMART" id="SM00724">
    <property type="entry name" value="TLC"/>
    <property type="match status" value="1"/>
</dbReference>
<dbReference type="PANTHER" id="PTHR13439:SF4">
    <property type="entry name" value="TLC DOMAIN-CONTAINING PROTEIN"/>
    <property type="match status" value="1"/>
</dbReference>
<feature type="transmembrane region" description="Helical" evidence="6">
    <location>
        <begin position="28"/>
        <end position="48"/>
    </location>
</feature>
<dbReference type="AlphaFoldDB" id="A0A4U5NW20"/>
<reference evidence="8 9" key="2">
    <citation type="journal article" date="2019" name="G3 (Bethesda)">
        <title>Hybrid Assembly of the Genome of the Entomopathogenic Nematode Steinernema carpocapsae Identifies the X-Chromosome.</title>
        <authorList>
            <person name="Serra L."/>
            <person name="Macchietto M."/>
            <person name="Macias-Munoz A."/>
            <person name="McGill C.J."/>
            <person name="Rodriguez I.M."/>
            <person name="Rodriguez B."/>
            <person name="Murad R."/>
            <person name="Mortazavi A."/>
        </authorList>
    </citation>
    <scope>NUCLEOTIDE SEQUENCE [LARGE SCALE GENOMIC DNA]</scope>
    <source>
        <strain evidence="8 9">ALL</strain>
    </source>
</reference>
<keyword evidence="2 5" id="KW-0812">Transmembrane</keyword>
<protein>
    <recommendedName>
        <fullName evidence="7">TLC domain-containing protein</fullName>
    </recommendedName>
</protein>
<reference evidence="8 9" key="1">
    <citation type="journal article" date="2015" name="Genome Biol.">
        <title>Comparative genomics of Steinernema reveals deeply conserved gene regulatory networks.</title>
        <authorList>
            <person name="Dillman A.R."/>
            <person name="Macchietto M."/>
            <person name="Porter C.F."/>
            <person name="Rogers A."/>
            <person name="Williams B."/>
            <person name="Antoshechkin I."/>
            <person name="Lee M.M."/>
            <person name="Goodwin Z."/>
            <person name="Lu X."/>
            <person name="Lewis E.E."/>
            <person name="Goodrich-Blair H."/>
            <person name="Stock S.P."/>
            <person name="Adams B.J."/>
            <person name="Sternberg P.W."/>
            <person name="Mortazavi A."/>
        </authorList>
    </citation>
    <scope>NUCLEOTIDE SEQUENCE [LARGE SCALE GENOMIC DNA]</scope>
    <source>
        <strain evidence="8 9">ALL</strain>
    </source>
</reference>
<name>A0A4U5NW20_STECR</name>
<dbReference type="InterPro" id="IPR006634">
    <property type="entry name" value="TLC-dom"/>
</dbReference>
<dbReference type="Proteomes" id="UP000298663">
    <property type="component" value="Unassembled WGS sequence"/>
</dbReference>
<dbReference type="Pfam" id="PF03798">
    <property type="entry name" value="TRAM_LAG1_CLN8"/>
    <property type="match status" value="1"/>
</dbReference>
<comment type="caution">
    <text evidence="8">The sequence shown here is derived from an EMBL/GenBank/DDBJ whole genome shotgun (WGS) entry which is preliminary data.</text>
</comment>